<accession>A0A378JJB8</accession>
<proteinExistence type="predicted"/>
<name>A0A378JJB8_9GAMM</name>
<dbReference type="EMBL" id="UGOD01000001">
    <property type="protein sequence ID" value="STX50290.1"/>
    <property type="molecule type" value="Genomic_DNA"/>
</dbReference>
<organism evidence="1 2">
    <name type="scientific">Legionella busanensis</name>
    <dbReference type="NCBI Taxonomy" id="190655"/>
    <lineage>
        <taxon>Bacteria</taxon>
        <taxon>Pseudomonadati</taxon>
        <taxon>Pseudomonadota</taxon>
        <taxon>Gammaproteobacteria</taxon>
        <taxon>Legionellales</taxon>
        <taxon>Legionellaceae</taxon>
        <taxon>Legionella</taxon>
    </lineage>
</organism>
<sequence>MDVKKRQRNPLTDCKIKKYVGLRFQKNYYFNPFLALLYEKFSYKKVQQ</sequence>
<evidence type="ECO:0000313" key="1">
    <source>
        <dbReference type="EMBL" id="STX50290.1"/>
    </source>
</evidence>
<dbReference type="Proteomes" id="UP000254794">
    <property type="component" value="Unassembled WGS sequence"/>
</dbReference>
<gene>
    <name evidence="1" type="ORF">NCTC13316_00366</name>
</gene>
<dbReference type="AlphaFoldDB" id="A0A378JJB8"/>
<evidence type="ECO:0000313" key="2">
    <source>
        <dbReference type="Proteomes" id="UP000254794"/>
    </source>
</evidence>
<protein>
    <submittedName>
        <fullName evidence="1">Uncharacterized protein</fullName>
    </submittedName>
</protein>
<keyword evidence="2" id="KW-1185">Reference proteome</keyword>
<reference evidence="1 2" key="1">
    <citation type="submission" date="2018-06" db="EMBL/GenBank/DDBJ databases">
        <authorList>
            <consortium name="Pathogen Informatics"/>
            <person name="Doyle S."/>
        </authorList>
    </citation>
    <scope>NUCLEOTIDE SEQUENCE [LARGE SCALE GENOMIC DNA]</scope>
    <source>
        <strain evidence="1 2">NCTC13316</strain>
    </source>
</reference>